<feature type="transmembrane region" description="Helical" evidence="7">
    <location>
        <begin position="444"/>
        <end position="466"/>
    </location>
</feature>
<keyword evidence="11" id="KW-1185">Reference proteome</keyword>
<keyword evidence="4 7" id="KW-1133">Transmembrane helix</keyword>
<evidence type="ECO:0000256" key="4">
    <source>
        <dbReference type="ARBA" id="ARBA00022989"/>
    </source>
</evidence>
<reference evidence="10 11" key="1">
    <citation type="submission" date="2021-08" db="EMBL/GenBank/DDBJ databases">
        <authorList>
            <person name="Zhang D."/>
            <person name="Zhang A."/>
            <person name="Wang L."/>
        </authorList>
    </citation>
    <scope>NUCLEOTIDE SEQUENCE [LARGE SCALE GENOMIC DNA]</scope>
    <source>
        <strain evidence="10 11">WL0086</strain>
    </source>
</reference>
<feature type="transmembrane region" description="Helical" evidence="7">
    <location>
        <begin position="16"/>
        <end position="39"/>
    </location>
</feature>
<evidence type="ECO:0000256" key="6">
    <source>
        <dbReference type="ARBA" id="ARBA00038076"/>
    </source>
</evidence>
<evidence type="ECO:0000313" key="11">
    <source>
        <dbReference type="Proteomes" id="UP000738431"/>
    </source>
</evidence>
<evidence type="ECO:0000256" key="3">
    <source>
        <dbReference type="ARBA" id="ARBA00022692"/>
    </source>
</evidence>
<feature type="domain" description="ABC3 transporter permease C-terminal" evidence="8">
    <location>
        <begin position="710"/>
        <end position="823"/>
    </location>
</feature>
<dbReference type="InterPro" id="IPR050250">
    <property type="entry name" value="Macrolide_Exporter_MacB"/>
</dbReference>
<evidence type="ECO:0000256" key="5">
    <source>
        <dbReference type="ARBA" id="ARBA00023136"/>
    </source>
</evidence>
<name>A0ABZ1C9L0_9BACT</name>
<evidence type="ECO:0000259" key="9">
    <source>
        <dbReference type="Pfam" id="PF12704"/>
    </source>
</evidence>
<evidence type="ECO:0000256" key="2">
    <source>
        <dbReference type="ARBA" id="ARBA00022475"/>
    </source>
</evidence>
<evidence type="ECO:0000313" key="10">
    <source>
        <dbReference type="EMBL" id="WRQ88377.1"/>
    </source>
</evidence>
<feature type="domain" description="ABC3 transporter permease C-terminal" evidence="8">
    <location>
        <begin position="306"/>
        <end position="424"/>
    </location>
</feature>
<feature type="transmembrane region" description="Helical" evidence="7">
    <location>
        <begin position="394"/>
        <end position="416"/>
    </location>
</feature>
<proteinExistence type="inferred from homology"/>
<dbReference type="PANTHER" id="PTHR30572:SF4">
    <property type="entry name" value="ABC TRANSPORTER PERMEASE YTRF"/>
    <property type="match status" value="1"/>
</dbReference>
<feature type="transmembrane region" description="Helical" evidence="7">
    <location>
        <begin position="762"/>
        <end position="782"/>
    </location>
</feature>
<sequence length="830" mass="89509">MLNLRFALRQLLRSPGFTLVTVVSLALGIGANTAIFSLVNGMLLKKLPVPEPEQLVLFNWAASEGVGPRSHSGYSEPIPATGERTSTSFSLATFEHFRAPSESLRDVFAFAPLWQLNASWQGQAENLRSAVTVSGNYHQALGVRIPLGRGLRPSDDTADAPLVAVISHRYWQKRFGGSPQVLNEILTLNGVPFSIVGVTAPGFNGTGQVGEVNDVYVPFSAYRLIEPGNTEATEPWAWSIRIMGRMADGVTREQVNAEMAGRFAASYDGHLNLEEGEHIRLRTASGNTGLNEDRRRYSSSLRILAAIVGLVLLVACANVANLLLARGAARERELAVRIALGASRARLLAQLLTESLLLSVCGAALGLLISLWARDAFLALQPFGGSDFTLNLALDWRVLGFTAGIAVLTGVLFGTLPALRATRRDVVQGFQGGHKTLGAPRSRLAQTLMVLQIALSLVLLVGAGLFSRTLANLARSDLAFERDHLLLFALDAMPAGYERNELDAAYGRVRDRLTSLPGVESVAFSSVPLLSGRRWTSSRAIEGHADLPEDERTIVMNGVSPEFLDTVQWPLLLGRNFTVADSTDAPRVIIVNQAFADRYFPGESVIGRRLGTSDDNLDTEIVGVVTDGKTTNLREIRRPAAFVPHAQLPNARAGHFVLRYQGALAPLQRALTAAVQEIEPTLPIIALRTQNEQINRLLREERIFALLTSSFGLLALLLAAVGLYGLLAYSVVRRTGEIGLRMALGALPSGVRWLILRDCLRLAVLGVLVGAGAAAMLTRLVTSQLYGLSPLDPAVYVSSSLVLLAVALAAALIPVRRATRVDPMVALRAE</sequence>
<organism evidence="10 11">
    <name type="scientific">Actomonas aquatica</name>
    <dbReference type="NCBI Taxonomy" id="2866162"/>
    <lineage>
        <taxon>Bacteria</taxon>
        <taxon>Pseudomonadati</taxon>
        <taxon>Verrucomicrobiota</taxon>
        <taxon>Opitutia</taxon>
        <taxon>Opitutales</taxon>
        <taxon>Opitutaceae</taxon>
        <taxon>Actomonas</taxon>
    </lineage>
</organism>
<dbReference type="RefSeq" id="WP_221032492.1">
    <property type="nucleotide sequence ID" value="NZ_CP139781.1"/>
</dbReference>
<dbReference type="Pfam" id="PF02687">
    <property type="entry name" value="FtsX"/>
    <property type="match status" value="2"/>
</dbReference>
<keyword evidence="2" id="KW-1003">Cell membrane</keyword>
<dbReference type="InterPro" id="IPR017800">
    <property type="entry name" value="ADOP"/>
</dbReference>
<dbReference type="EMBL" id="CP139781">
    <property type="protein sequence ID" value="WRQ88377.1"/>
    <property type="molecule type" value="Genomic_DNA"/>
</dbReference>
<dbReference type="Proteomes" id="UP000738431">
    <property type="component" value="Chromosome"/>
</dbReference>
<comment type="subcellular location">
    <subcellularLocation>
        <location evidence="1">Cell membrane</location>
        <topology evidence="1">Multi-pass membrane protein</topology>
    </subcellularLocation>
</comment>
<keyword evidence="3 7" id="KW-0812">Transmembrane</keyword>
<accession>A0ABZ1C9L0</accession>
<feature type="transmembrane region" description="Helical" evidence="7">
    <location>
        <begin position="794"/>
        <end position="815"/>
    </location>
</feature>
<feature type="transmembrane region" description="Helical" evidence="7">
    <location>
        <begin position="703"/>
        <end position="726"/>
    </location>
</feature>
<feature type="transmembrane region" description="Helical" evidence="7">
    <location>
        <begin position="356"/>
        <end position="373"/>
    </location>
</feature>
<protein>
    <submittedName>
        <fullName evidence="10">ABC transporter permease</fullName>
    </submittedName>
</protein>
<keyword evidence="5 7" id="KW-0472">Membrane</keyword>
<dbReference type="NCBIfam" id="TIGR03434">
    <property type="entry name" value="ADOP"/>
    <property type="match status" value="1"/>
</dbReference>
<comment type="similarity">
    <text evidence="6">Belongs to the ABC-4 integral membrane protein family.</text>
</comment>
<evidence type="ECO:0000256" key="7">
    <source>
        <dbReference type="SAM" id="Phobius"/>
    </source>
</evidence>
<gene>
    <name evidence="10" type="ORF">K1X11_003110</name>
</gene>
<dbReference type="InterPro" id="IPR025857">
    <property type="entry name" value="MacB_PCD"/>
</dbReference>
<evidence type="ECO:0000259" key="8">
    <source>
        <dbReference type="Pfam" id="PF02687"/>
    </source>
</evidence>
<dbReference type="InterPro" id="IPR003838">
    <property type="entry name" value="ABC3_permease_C"/>
</dbReference>
<feature type="transmembrane region" description="Helical" evidence="7">
    <location>
        <begin position="303"/>
        <end position="324"/>
    </location>
</feature>
<evidence type="ECO:0000256" key="1">
    <source>
        <dbReference type="ARBA" id="ARBA00004651"/>
    </source>
</evidence>
<dbReference type="PANTHER" id="PTHR30572">
    <property type="entry name" value="MEMBRANE COMPONENT OF TRANSPORTER-RELATED"/>
    <property type="match status" value="1"/>
</dbReference>
<reference evidence="10 11" key="2">
    <citation type="submission" date="2023-12" db="EMBL/GenBank/DDBJ databases">
        <title>Description of an unclassified Opitutus bacterium of Verrucomicrobiota.</title>
        <authorList>
            <person name="Zhang D.-F."/>
        </authorList>
    </citation>
    <scope>NUCLEOTIDE SEQUENCE [LARGE SCALE GENOMIC DNA]</scope>
    <source>
        <strain evidence="10 11">WL0086</strain>
    </source>
</reference>
<feature type="domain" description="MacB-like periplasmic core" evidence="9">
    <location>
        <begin position="448"/>
        <end position="649"/>
    </location>
</feature>
<dbReference type="Pfam" id="PF12704">
    <property type="entry name" value="MacB_PCD"/>
    <property type="match status" value="2"/>
</dbReference>
<feature type="domain" description="MacB-like periplasmic core" evidence="9">
    <location>
        <begin position="18"/>
        <end position="260"/>
    </location>
</feature>